<dbReference type="EMBL" id="BAABJP010000054">
    <property type="protein sequence ID" value="GAA5172927.1"/>
    <property type="molecule type" value="Genomic_DNA"/>
</dbReference>
<sequence length="288" mass="29660">MSTPTPPARTIAVIRERGGEHTRRAAASAVTVGDGAFGRYGTAIEHFTGIVTREVLCDPVRDSAGLVGQLLALCERSPEIAVLVLAHCAPERAPAMRMIADVPVVPVSDVVAVGLAAATVTALNRSGRAPAHSRVVIAGASAMPALCPLLIGVGVGDITSWNLEDATTCSLMSIAAHADVVINLLARAPGLSSVCAAHSDPVVLTPEPLDPLSVLPGLTRALVEMPATDHTVYRDRYDEVLLACVFALVMAAPPGRPRPPGPSGALAARIADAATRALHPTPPTIPRP</sequence>
<evidence type="ECO:0000313" key="1">
    <source>
        <dbReference type="EMBL" id="GAA5172927.1"/>
    </source>
</evidence>
<protein>
    <submittedName>
        <fullName evidence="1">Uncharacterized protein</fullName>
    </submittedName>
</protein>
<name>A0ABP9R934_9PSEU</name>
<keyword evidence="2" id="KW-1185">Reference proteome</keyword>
<comment type="caution">
    <text evidence="1">The sequence shown here is derived from an EMBL/GenBank/DDBJ whole genome shotgun (WGS) entry which is preliminary data.</text>
</comment>
<reference evidence="2" key="1">
    <citation type="journal article" date="2019" name="Int. J. Syst. Evol. Microbiol.">
        <title>The Global Catalogue of Microorganisms (GCM) 10K type strain sequencing project: providing services to taxonomists for standard genome sequencing and annotation.</title>
        <authorList>
            <consortium name="The Broad Institute Genomics Platform"/>
            <consortium name="The Broad Institute Genome Sequencing Center for Infectious Disease"/>
            <person name="Wu L."/>
            <person name="Ma J."/>
        </authorList>
    </citation>
    <scope>NUCLEOTIDE SEQUENCE [LARGE SCALE GENOMIC DNA]</scope>
    <source>
        <strain evidence="2">JCM 18303</strain>
    </source>
</reference>
<evidence type="ECO:0000313" key="2">
    <source>
        <dbReference type="Proteomes" id="UP001428817"/>
    </source>
</evidence>
<gene>
    <name evidence="1" type="ORF">GCM10023321_73490</name>
</gene>
<dbReference type="RefSeq" id="WP_345703443.1">
    <property type="nucleotide sequence ID" value="NZ_BAABJP010000054.1"/>
</dbReference>
<dbReference type="Proteomes" id="UP001428817">
    <property type="component" value="Unassembled WGS sequence"/>
</dbReference>
<proteinExistence type="predicted"/>
<organism evidence="1 2">
    <name type="scientific">Pseudonocardia eucalypti</name>
    <dbReference type="NCBI Taxonomy" id="648755"/>
    <lineage>
        <taxon>Bacteria</taxon>
        <taxon>Bacillati</taxon>
        <taxon>Actinomycetota</taxon>
        <taxon>Actinomycetes</taxon>
        <taxon>Pseudonocardiales</taxon>
        <taxon>Pseudonocardiaceae</taxon>
        <taxon>Pseudonocardia</taxon>
    </lineage>
</organism>
<accession>A0ABP9R934</accession>